<feature type="domain" description="SGNH hydrolase-type esterase" evidence="1">
    <location>
        <begin position="29"/>
        <end position="191"/>
    </location>
</feature>
<dbReference type="InterPro" id="IPR051532">
    <property type="entry name" value="Ester_Hydrolysis_Enzymes"/>
</dbReference>
<dbReference type="CDD" id="cd01822">
    <property type="entry name" value="Lysophospholipase_L1_like"/>
    <property type="match status" value="1"/>
</dbReference>
<keyword evidence="3" id="KW-1185">Reference proteome</keyword>
<evidence type="ECO:0000313" key="2">
    <source>
        <dbReference type="EMBL" id="RIX26890.1"/>
    </source>
</evidence>
<sequence length="209" mass="22316">MIRRSIATALLSISLLGAAPLKERPLVLAFGDSLTAGYGLEQGLGFAPQLEATLRRHGIAAEVADGGVSGDTSEAGKARLGWTLDGLGRKPDLVILELGANDMLRGLDPTLTRTNIDAMLTELKRRNIKVLVAGMRGAPNLDPAYVVKFEAIYPELSRKHGAALYPFFLDGVAAQKGLVQPDGLHPTFQGVKIIVTRITPKLKRALGQD</sequence>
<dbReference type="InterPro" id="IPR013830">
    <property type="entry name" value="SGNH_hydro"/>
</dbReference>
<dbReference type="GO" id="GO:0006629">
    <property type="term" value="P:lipid metabolic process"/>
    <property type="evidence" value="ECO:0007669"/>
    <property type="project" value="InterPro"/>
</dbReference>
<dbReference type="SUPFAM" id="SSF52266">
    <property type="entry name" value="SGNH hydrolase"/>
    <property type="match status" value="1"/>
</dbReference>
<evidence type="ECO:0000259" key="1">
    <source>
        <dbReference type="Pfam" id="PF13472"/>
    </source>
</evidence>
<dbReference type="AlphaFoldDB" id="A0A418PY34"/>
<dbReference type="GO" id="GO:0004622">
    <property type="term" value="F:phosphatidylcholine lysophospholipase activity"/>
    <property type="evidence" value="ECO:0007669"/>
    <property type="project" value="TreeGrafter"/>
</dbReference>
<comment type="caution">
    <text evidence="2">The sequence shown here is derived from an EMBL/GenBank/DDBJ whole genome shotgun (WGS) entry which is preliminary data.</text>
</comment>
<evidence type="ECO:0000313" key="3">
    <source>
        <dbReference type="Proteomes" id="UP000285023"/>
    </source>
</evidence>
<protein>
    <submittedName>
        <fullName evidence="2">Arylesterase</fullName>
    </submittedName>
</protein>
<name>A0A418PY34_9SPHN</name>
<proteinExistence type="predicted"/>
<dbReference type="Pfam" id="PF13472">
    <property type="entry name" value="Lipase_GDSL_2"/>
    <property type="match status" value="1"/>
</dbReference>
<dbReference type="OrthoDB" id="9786188at2"/>
<dbReference type="EMBL" id="QXTF01000005">
    <property type="protein sequence ID" value="RIX26890.1"/>
    <property type="molecule type" value="Genomic_DNA"/>
</dbReference>
<dbReference type="Gene3D" id="3.40.50.1110">
    <property type="entry name" value="SGNH hydrolase"/>
    <property type="match status" value="1"/>
</dbReference>
<gene>
    <name evidence="2" type="ORF">D3M59_11725</name>
</gene>
<reference evidence="2 3" key="1">
    <citation type="submission" date="2018-09" db="EMBL/GenBank/DDBJ databases">
        <title>Sphingomonas sp. DAC4.</title>
        <authorList>
            <person name="Seo T."/>
        </authorList>
    </citation>
    <scope>NUCLEOTIDE SEQUENCE [LARGE SCALE GENOMIC DNA]</scope>
    <source>
        <strain evidence="2 3">DAC4</strain>
    </source>
</reference>
<dbReference type="PANTHER" id="PTHR30383:SF24">
    <property type="entry name" value="THIOESTERASE 1_PROTEASE 1_LYSOPHOSPHOLIPASE L1"/>
    <property type="match status" value="1"/>
</dbReference>
<dbReference type="InterPro" id="IPR008265">
    <property type="entry name" value="Lipase_GDSL_AS"/>
</dbReference>
<dbReference type="InterPro" id="IPR036514">
    <property type="entry name" value="SGNH_hydro_sf"/>
</dbReference>
<dbReference type="PANTHER" id="PTHR30383">
    <property type="entry name" value="THIOESTERASE 1/PROTEASE 1/LYSOPHOSPHOLIPASE L1"/>
    <property type="match status" value="1"/>
</dbReference>
<dbReference type="PROSITE" id="PS01098">
    <property type="entry name" value="LIPASE_GDSL_SER"/>
    <property type="match status" value="1"/>
</dbReference>
<organism evidence="2 3">
    <name type="scientific">Sphingomonas edaphi</name>
    <dbReference type="NCBI Taxonomy" id="2315689"/>
    <lineage>
        <taxon>Bacteria</taxon>
        <taxon>Pseudomonadati</taxon>
        <taxon>Pseudomonadota</taxon>
        <taxon>Alphaproteobacteria</taxon>
        <taxon>Sphingomonadales</taxon>
        <taxon>Sphingomonadaceae</taxon>
        <taxon>Sphingomonas</taxon>
    </lineage>
</organism>
<accession>A0A418PY34</accession>
<dbReference type="Proteomes" id="UP000285023">
    <property type="component" value="Unassembled WGS sequence"/>
</dbReference>